<dbReference type="InterPro" id="IPR000835">
    <property type="entry name" value="HTH_MarR-typ"/>
</dbReference>
<dbReference type="eggNOG" id="COG1846">
    <property type="taxonomic scope" value="Bacteria"/>
</dbReference>
<protein>
    <submittedName>
        <fullName evidence="5">Transcriptional regulator, MarR family</fullName>
    </submittedName>
</protein>
<dbReference type="OrthoDB" id="7349109at2"/>
<dbReference type="SMART" id="SM00347">
    <property type="entry name" value="HTH_MARR"/>
    <property type="match status" value="1"/>
</dbReference>
<dbReference type="Gene3D" id="1.10.10.10">
    <property type="entry name" value="Winged helix-like DNA-binding domain superfamily/Winged helix DNA-binding domain"/>
    <property type="match status" value="1"/>
</dbReference>
<proteinExistence type="predicted"/>
<dbReference type="KEGG" id="mno:Mnod_0823"/>
<dbReference type="InterPro" id="IPR036390">
    <property type="entry name" value="WH_DNA-bd_sf"/>
</dbReference>
<dbReference type="HOGENOM" id="CLU_083287_4_0_5"/>
<dbReference type="PRINTS" id="PR00598">
    <property type="entry name" value="HTHMARR"/>
</dbReference>
<reference evidence="5 6" key="1">
    <citation type="submission" date="2009-01" db="EMBL/GenBank/DDBJ databases">
        <title>Complete sequence of chromosome of Methylobacterium nodulans ORS 2060.</title>
        <authorList>
            <consortium name="US DOE Joint Genome Institute"/>
            <person name="Lucas S."/>
            <person name="Copeland A."/>
            <person name="Lapidus A."/>
            <person name="Glavina del Rio T."/>
            <person name="Dalin E."/>
            <person name="Tice H."/>
            <person name="Bruce D."/>
            <person name="Goodwin L."/>
            <person name="Pitluck S."/>
            <person name="Sims D."/>
            <person name="Brettin T."/>
            <person name="Detter J.C."/>
            <person name="Han C."/>
            <person name="Larimer F."/>
            <person name="Land M."/>
            <person name="Hauser L."/>
            <person name="Kyrpides N."/>
            <person name="Ivanova N."/>
            <person name="Marx C.J."/>
            <person name="Richardson P."/>
        </authorList>
    </citation>
    <scope>NUCLEOTIDE SEQUENCE [LARGE SCALE GENOMIC DNA]</scope>
    <source>
        <strain evidence="6">LMG 21967 / CNCM I-2342 / ORS 2060</strain>
    </source>
</reference>
<dbReference type="PANTHER" id="PTHR33164">
    <property type="entry name" value="TRANSCRIPTIONAL REGULATOR, MARR FAMILY"/>
    <property type="match status" value="1"/>
</dbReference>
<dbReference type="GO" id="GO:0006950">
    <property type="term" value="P:response to stress"/>
    <property type="evidence" value="ECO:0007669"/>
    <property type="project" value="TreeGrafter"/>
</dbReference>
<dbReference type="AlphaFoldDB" id="B8IGF3"/>
<evidence type="ECO:0000259" key="4">
    <source>
        <dbReference type="PROSITE" id="PS50995"/>
    </source>
</evidence>
<dbReference type="GO" id="GO:0003677">
    <property type="term" value="F:DNA binding"/>
    <property type="evidence" value="ECO:0007669"/>
    <property type="project" value="UniProtKB-KW"/>
</dbReference>
<organism evidence="5 6">
    <name type="scientific">Methylobacterium nodulans (strain LMG 21967 / CNCM I-2342 / ORS 2060)</name>
    <dbReference type="NCBI Taxonomy" id="460265"/>
    <lineage>
        <taxon>Bacteria</taxon>
        <taxon>Pseudomonadati</taxon>
        <taxon>Pseudomonadota</taxon>
        <taxon>Alphaproteobacteria</taxon>
        <taxon>Hyphomicrobiales</taxon>
        <taxon>Methylobacteriaceae</taxon>
        <taxon>Methylobacterium</taxon>
    </lineage>
</organism>
<dbReference type="InterPro" id="IPR023187">
    <property type="entry name" value="Tscrpt_reg_MarR-type_CS"/>
</dbReference>
<dbReference type="InterPro" id="IPR039422">
    <property type="entry name" value="MarR/SlyA-like"/>
</dbReference>
<evidence type="ECO:0000256" key="2">
    <source>
        <dbReference type="ARBA" id="ARBA00023125"/>
    </source>
</evidence>
<accession>B8IGF3</accession>
<evidence type="ECO:0000256" key="3">
    <source>
        <dbReference type="ARBA" id="ARBA00023163"/>
    </source>
</evidence>
<feature type="domain" description="HTH marR-type" evidence="4">
    <location>
        <begin position="8"/>
        <end position="137"/>
    </location>
</feature>
<dbReference type="SUPFAM" id="SSF46785">
    <property type="entry name" value="Winged helix' DNA-binding domain"/>
    <property type="match status" value="1"/>
</dbReference>
<dbReference type="RefSeq" id="WP_015927557.1">
    <property type="nucleotide sequence ID" value="NC_011894.1"/>
</dbReference>
<keyword evidence="6" id="KW-1185">Reference proteome</keyword>
<evidence type="ECO:0000313" key="6">
    <source>
        <dbReference type="Proteomes" id="UP000008207"/>
    </source>
</evidence>
<dbReference type="GO" id="GO:0003700">
    <property type="term" value="F:DNA-binding transcription factor activity"/>
    <property type="evidence" value="ECO:0007669"/>
    <property type="project" value="InterPro"/>
</dbReference>
<evidence type="ECO:0000256" key="1">
    <source>
        <dbReference type="ARBA" id="ARBA00023015"/>
    </source>
</evidence>
<dbReference type="Pfam" id="PF01047">
    <property type="entry name" value="MarR"/>
    <property type="match status" value="1"/>
</dbReference>
<sequence length="150" mass="16580">MSDLYSMPGHLFRRIHQISSAIFAEECAASGLTSVQYAALTAIRENPEVDATRLSSLIAFDRSTLGDVLERLEAKGWILRSPSPSDKRVKLLRLSPAGLQVLSDVEPAVRRVQQRLLEPLDPSERAKMVRLLAQLVNLHNHVTGTLDAAK</sequence>
<name>B8IGF3_METNO</name>
<dbReference type="PROSITE" id="PS50995">
    <property type="entry name" value="HTH_MARR_2"/>
    <property type="match status" value="1"/>
</dbReference>
<dbReference type="Proteomes" id="UP000008207">
    <property type="component" value="Chromosome"/>
</dbReference>
<dbReference type="PROSITE" id="PS01117">
    <property type="entry name" value="HTH_MARR_1"/>
    <property type="match status" value="1"/>
</dbReference>
<dbReference type="EMBL" id="CP001349">
    <property type="protein sequence ID" value="ACL55853.1"/>
    <property type="molecule type" value="Genomic_DNA"/>
</dbReference>
<evidence type="ECO:0000313" key="5">
    <source>
        <dbReference type="EMBL" id="ACL55853.1"/>
    </source>
</evidence>
<dbReference type="InterPro" id="IPR036388">
    <property type="entry name" value="WH-like_DNA-bd_sf"/>
</dbReference>
<dbReference type="PANTHER" id="PTHR33164:SF95">
    <property type="entry name" value="TRANSCRIPTIONAL REGULATOR"/>
    <property type="match status" value="1"/>
</dbReference>
<keyword evidence="2" id="KW-0238">DNA-binding</keyword>
<gene>
    <name evidence="5" type="ordered locus">Mnod_0823</name>
</gene>
<keyword evidence="3" id="KW-0804">Transcription</keyword>
<keyword evidence="1" id="KW-0805">Transcription regulation</keyword>